<evidence type="ECO:0000313" key="3">
    <source>
        <dbReference type="Proteomes" id="UP000321635"/>
    </source>
</evidence>
<dbReference type="EMBL" id="BJYF01000039">
    <property type="protein sequence ID" value="GEN61477.1"/>
    <property type="molecule type" value="Genomic_DNA"/>
</dbReference>
<evidence type="ECO:0000313" key="2">
    <source>
        <dbReference type="EMBL" id="GEN61477.1"/>
    </source>
</evidence>
<sequence>MTTITIETEGQAPIVIALGGAPSLDQGHFGNKDHPNAYPGEPYSPPAPVLAERSPPEGRPGWRKRLRDAAPGVALGLVAALVIVGSRPAAIPGAVGQDAISDGSIPQQPLLPPLPGGPIGAASPSGWNGSGAVDRPRSVNQTIQDSQRLMTTGNSPYAAGGARAAAPRENSGGAPTADVAPTISGAPTVGAAGKPGGAFGLEP</sequence>
<dbReference type="STRING" id="1120919.GCA_000429165_03565"/>
<proteinExistence type="predicted"/>
<protein>
    <submittedName>
        <fullName evidence="2">Uncharacterized protein</fullName>
    </submittedName>
</protein>
<name>A0A511XEV4_9PROT</name>
<organism evidence="2 3">
    <name type="scientific">Acetobacter nitrogenifigens DSM 23921 = NBRC 105050</name>
    <dbReference type="NCBI Taxonomy" id="1120919"/>
    <lineage>
        <taxon>Bacteria</taxon>
        <taxon>Pseudomonadati</taxon>
        <taxon>Pseudomonadota</taxon>
        <taxon>Alphaproteobacteria</taxon>
        <taxon>Acetobacterales</taxon>
        <taxon>Acetobacteraceae</taxon>
        <taxon>Acetobacter</taxon>
    </lineage>
</organism>
<dbReference type="RefSeq" id="WP_051292488.1">
    <property type="nucleotide sequence ID" value="NZ_AUBI01000024.1"/>
</dbReference>
<feature type="region of interest" description="Disordered" evidence="1">
    <location>
        <begin position="25"/>
        <end position="64"/>
    </location>
</feature>
<dbReference type="OrthoDB" id="7226004at2"/>
<feature type="region of interest" description="Disordered" evidence="1">
    <location>
        <begin position="150"/>
        <end position="203"/>
    </location>
</feature>
<accession>A0A511XEV4</accession>
<gene>
    <name evidence="2" type="ORF">ANI02nite_33610</name>
</gene>
<keyword evidence="3" id="KW-1185">Reference proteome</keyword>
<dbReference type="AlphaFoldDB" id="A0A511XEV4"/>
<comment type="caution">
    <text evidence="2">The sequence shown here is derived from an EMBL/GenBank/DDBJ whole genome shotgun (WGS) entry which is preliminary data.</text>
</comment>
<dbReference type="Proteomes" id="UP000321635">
    <property type="component" value="Unassembled WGS sequence"/>
</dbReference>
<reference evidence="2 3" key="1">
    <citation type="submission" date="2019-07" db="EMBL/GenBank/DDBJ databases">
        <title>Whole genome shotgun sequence of Acetobacter nitrogenifigens NBRC 105050.</title>
        <authorList>
            <person name="Hosoyama A."/>
            <person name="Uohara A."/>
            <person name="Ohji S."/>
            <person name="Ichikawa N."/>
        </authorList>
    </citation>
    <scope>NUCLEOTIDE SEQUENCE [LARGE SCALE GENOMIC DNA]</scope>
    <source>
        <strain evidence="2 3">NBRC 105050</strain>
    </source>
</reference>
<feature type="compositionally biased region" description="Gly residues" evidence="1">
    <location>
        <begin position="193"/>
        <end position="203"/>
    </location>
</feature>
<feature type="region of interest" description="Disordered" evidence="1">
    <location>
        <begin position="116"/>
        <end position="137"/>
    </location>
</feature>
<evidence type="ECO:0000256" key="1">
    <source>
        <dbReference type="SAM" id="MobiDB-lite"/>
    </source>
</evidence>